<evidence type="ECO:0000256" key="2">
    <source>
        <dbReference type="SAM" id="Phobius"/>
    </source>
</evidence>
<feature type="transmembrane region" description="Helical" evidence="2">
    <location>
        <begin position="494"/>
        <end position="519"/>
    </location>
</feature>
<dbReference type="EMBL" id="AFNH02000422">
    <property type="protein sequence ID" value="EZG70493.1"/>
    <property type="molecule type" value="Genomic_DNA"/>
</dbReference>
<keyword evidence="2" id="KW-0812">Transmembrane</keyword>
<dbReference type="GO" id="GO:0004366">
    <property type="term" value="F:glycerol-3-phosphate O-acyltransferase activity"/>
    <property type="evidence" value="ECO:0007669"/>
    <property type="project" value="UniProtKB-EC"/>
</dbReference>
<keyword evidence="2" id="KW-0472">Membrane</keyword>
<keyword evidence="2" id="KW-1133">Transmembrane helix</keyword>
<dbReference type="EC" id="2.3.1.15" evidence="4"/>
<dbReference type="SUPFAM" id="SSF69593">
    <property type="entry name" value="Glycerol-3-phosphate (1)-acyltransferase"/>
    <property type="match status" value="2"/>
</dbReference>
<name>A0A023B8U7_GRENI</name>
<dbReference type="GeneID" id="22912067"/>
<reference evidence="4" key="1">
    <citation type="submission" date="2013-12" db="EMBL/GenBank/DDBJ databases">
        <authorList>
            <person name="Omoto C.K."/>
            <person name="Sibley D."/>
            <person name="Venepally P."/>
            <person name="Hadjithomas M."/>
            <person name="Karamycheva S."/>
            <person name="Brunk B."/>
            <person name="Roos D."/>
            <person name="Caler E."/>
            <person name="Lorenzi H."/>
        </authorList>
    </citation>
    <scope>NUCLEOTIDE SEQUENCE</scope>
</reference>
<evidence type="ECO:0000313" key="4">
    <source>
        <dbReference type="EMBL" id="EZG70493.1"/>
    </source>
</evidence>
<accession>A0A023B8U7</accession>
<dbReference type="InterPro" id="IPR002123">
    <property type="entry name" value="Plipid/glycerol_acylTrfase"/>
</dbReference>
<evidence type="ECO:0000256" key="1">
    <source>
        <dbReference type="SAM" id="MobiDB-lite"/>
    </source>
</evidence>
<keyword evidence="5" id="KW-1185">Reference proteome</keyword>
<dbReference type="RefSeq" id="XP_011129944.1">
    <property type="nucleotide sequence ID" value="XM_011131642.1"/>
</dbReference>
<dbReference type="OMA" id="IMALGCM"/>
<dbReference type="Pfam" id="PF01553">
    <property type="entry name" value="Acyltransferase"/>
    <property type="match status" value="2"/>
</dbReference>
<dbReference type="GO" id="GO:0016287">
    <property type="term" value="F:glycerone-phosphate O-acyltransferase activity"/>
    <property type="evidence" value="ECO:0007669"/>
    <property type="project" value="UniProtKB-EC"/>
</dbReference>
<sequence>MYIVARAVAQCIVATFFGDVRAVGLERIPVEGPVIFVGNHNNKFVDASVVMACVPRSLRFLIATVSLSVRVVGRLAKFAGAIGVSRPQDMKFVGMGRIMALVADGELDDLYDRATTASENNCGENGRETQSGETQSGENKSGENQSGENQSGETQPGETQSGETQSGETQSGGTQETPSREMQYTMYGNNQTRFRIDCKKHDRVLLDGTMFSVVEVRNDHELIVTSRDVVVSSALLKNSAGTFVAAVSGDLIKEEVSGELGRVGATFTVFPKVDQGDVYESVSQALYEGSSICVFPEGGSHDRPELLPLKPGVAIMALNSALMGVEDLLIIPLGIHYFDRHKFGSRTIVQVGQPIPIREELMRMYSGQGSKREAIRLLMEDVKDGMEDCLVYANSYDKLKVISLCSSLYLPDHLAVQAEKRHRLQTIFTQLVNAADILAQAEAVSGLEGSFNLKELEDTVQAYDHLLEANGLNDVDVTSMHLNAENAAFKLVQLLIPILLLSVVVVPAIMATAPLKYIFRLMTEKHRSEALAKSNVKLTAVDVIASYKIVWWICFMPIVFILIGSICSTWVVVNRELLFTTGSRFLRMDLPRLWIFTFSLLLLTQPIATYLGLTFQNKLIPYLKQMRCYYQVLISELDVWRGGEREVIIDRIDVQLKVREYVKHILSIKHFLQANNKRAKKLQDTLNDLEKLIPLVIIDNDTRRLTRQKRKIMPVVYRSAVMSREEIL</sequence>
<gene>
    <name evidence="4" type="ORF">GNI_055690</name>
</gene>
<keyword evidence="4" id="KW-0808">Transferase</keyword>
<protein>
    <submittedName>
        <fullName evidence="4">Glycerol-3-phosphate acyltransferase</fullName>
        <ecNumber evidence="4">2.3.1.15</ecNumber>
        <ecNumber evidence="4">2.3.1.42</ecNumber>
    </submittedName>
</protein>
<dbReference type="PANTHER" id="PTHR31605:SF0">
    <property type="entry name" value="GLYCEROL-3-PHOSPHATE O-ACYLTRANSFERASE 1"/>
    <property type="match status" value="1"/>
</dbReference>
<keyword evidence="4" id="KW-0012">Acyltransferase</keyword>
<dbReference type="AlphaFoldDB" id="A0A023B8U7"/>
<dbReference type="Proteomes" id="UP000019763">
    <property type="component" value="Unassembled WGS sequence"/>
</dbReference>
<dbReference type="InterPro" id="IPR052744">
    <property type="entry name" value="GPAT/DAPAT"/>
</dbReference>
<evidence type="ECO:0000313" key="5">
    <source>
        <dbReference type="Proteomes" id="UP000019763"/>
    </source>
</evidence>
<proteinExistence type="predicted"/>
<dbReference type="SMART" id="SM00563">
    <property type="entry name" value="PlsC"/>
    <property type="match status" value="1"/>
</dbReference>
<feature type="transmembrane region" description="Helical" evidence="2">
    <location>
        <begin position="549"/>
        <end position="573"/>
    </location>
</feature>
<dbReference type="EC" id="2.3.1.42" evidence="4"/>
<evidence type="ECO:0000259" key="3">
    <source>
        <dbReference type="SMART" id="SM00563"/>
    </source>
</evidence>
<organism evidence="4 5">
    <name type="scientific">Gregarina niphandrodes</name>
    <name type="common">Septate eugregarine</name>
    <dbReference type="NCBI Taxonomy" id="110365"/>
    <lineage>
        <taxon>Eukaryota</taxon>
        <taxon>Sar</taxon>
        <taxon>Alveolata</taxon>
        <taxon>Apicomplexa</taxon>
        <taxon>Conoidasida</taxon>
        <taxon>Gregarinasina</taxon>
        <taxon>Eugregarinorida</taxon>
        <taxon>Gregarinidae</taxon>
        <taxon>Gregarina</taxon>
    </lineage>
</organism>
<feature type="transmembrane region" description="Helical" evidence="2">
    <location>
        <begin position="593"/>
        <end position="615"/>
    </location>
</feature>
<dbReference type="eggNOG" id="ENOG502QQ2N">
    <property type="taxonomic scope" value="Eukaryota"/>
</dbReference>
<dbReference type="GO" id="GO:0008654">
    <property type="term" value="P:phospholipid biosynthetic process"/>
    <property type="evidence" value="ECO:0007669"/>
    <property type="project" value="TreeGrafter"/>
</dbReference>
<feature type="domain" description="Phospholipid/glycerol acyltransferase" evidence="3">
    <location>
        <begin position="222"/>
        <end position="338"/>
    </location>
</feature>
<feature type="region of interest" description="Disordered" evidence="1">
    <location>
        <begin position="117"/>
        <end position="182"/>
    </location>
</feature>
<dbReference type="OrthoDB" id="2427554at2759"/>
<dbReference type="PANTHER" id="PTHR31605">
    <property type="entry name" value="GLYCEROL-3-PHOSPHATE O-ACYLTRANSFERASE 1"/>
    <property type="match status" value="1"/>
</dbReference>
<dbReference type="VEuPathDB" id="CryptoDB:GNI_055690"/>
<comment type="caution">
    <text evidence="4">The sequence shown here is derived from an EMBL/GenBank/DDBJ whole genome shotgun (WGS) entry which is preliminary data.</text>
</comment>